<proteinExistence type="predicted"/>
<feature type="non-terminal residue" evidence="2">
    <location>
        <position position="402"/>
    </location>
</feature>
<dbReference type="PANTHER" id="PTHR38926:SF5">
    <property type="entry name" value="F-BOX AND LEUCINE-RICH REPEAT PROTEIN 6"/>
    <property type="match status" value="1"/>
</dbReference>
<feature type="region of interest" description="Disordered" evidence="1">
    <location>
        <begin position="1"/>
        <end position="22"/>
    </location>
</feature>
<evidence type="ECO:0000313" key="2">
    <source>
        <dbReference type="EMBL" id="TDL20650.1"/>
    </source>
</evidence>
<evidence type="ECO:0000256" key="1">
    <source>
        <dbReference type="SAM" id="MobiDB-lite"/>
    </source>
</evidence>
<dbReference type="SUPFAM" id="SSF52047">
    <property type="entry name" value="RNI-like"/>
    <property type="match status" value="1"/>
</dbReference>
<protein>
    <submittedName>
        <fullName evidence="2">Uncharacterized protein</fullName>
    </submittedName>
</protein>
<dbReference type="Gene3D" id="1.20.1280.50">
    <property type="match status" value="1"/>
</dbReference>
<dbReference type="STRING" id="50990.A0A4Y7Q1I0"/>
<dbReference type="Gene3D" id="3.80.10.10">
    <property type="entry name" value="Ribonuclease Inhibitor"/>
    <property type="match status" value="1"/>
</dbReference>
<dbReference type="Proteomes" id="UP000294933">
    <property type="component" value="Unassembled WGS sequence"/>
</dbReference>
<organism evidence="2 3">
    <name type="scientific">Rickenella mellea</name>
    <dbReference type="NCBI Taxonomy" id="50990"/>
    <lineage>
        <taxon>Eukaryota</taxon>
        <taxon>Fungi</taxon>
        <taxon>Dikarya</taxon>
        <taxon>Basidiomycota</taxon>
        <taxon>Agaricomycotina</taxon>
        <taxon>Agaricomycetes</taxon>
        <taxon>Hymenochaetales</taxon>
        <taxon>Rickenellaceae</taxon>
        <taxon>Rickenella</taxon>
    </lineage>
</organism>
<dbReference type="AlphaFoldDB" id="A0A4Y7Q1I0"/>
<accession>A0A4Y7Q1I0</accession>
<dbReference type="VEuPathDB" id="FungiDB:BD410DRAFT_899377"/>
<dbReference type="InterPro" id="IPR032675">
    <property type="entry name" value="LRR_dom_sf"/>
</dbReference>
<dbReference type="EMBL" id="ML170186">
    <property type="protein sequence ID" value="TDL20650.1"/>
    <property type="molecule type" value="Genomic_DNA"/>
</dbReference>
<gene>
    <name evidence="2" type="ORF">BD410DRAFT_899377</name>
</gene>
<name>A0A4Y7Q1I0_9AGAM</name>
<keyword evidence="3" id="KW-1185">Reference proteome</keyword>
<dbReference type="PANTHER" id="PTHR38926">
    <property type="entry name" value="F-BOX DOMAIN CONTAINING PROTEIN, EXPRESSED"/>
    <property type="match status" value="1"/>
</dbReference>
<evidence type="ECO:0000313" key="3">
    <source>
        <dbReference type="Proteomes" id="UP000294933"/>
    </source>
</evidence>
<reference evidence="2 3" key="1">
    <citation type="submission" date="2018-06" db="EMBL/GenBank/DDBJ databases">
        <title>A transcriptomic atlas of mushroom development highlights an independent origin of complex multicellularity.</title>
        <authorList>
            <consortium name="DOE Joint Genome Institute"/>
            <person name="Krizsan K."/>
            <person name="Almasi E."/>
            <person name="Merenyi Z."/>
            <person name="Sahu N."/>
            <person name="Viragh M."/>
            <person name="Koszo T."/>
            <person name="Mondo S."/>
            <person name="Kiss B."/>
            <person name="Balint B."/>
            <person name="Kues U."/>
            <person name="Barry K."/>
            <person name="Hegedus J.C."/>
            <person name="Henrissat B."/>
            <person name="Johnson J."/>
            <person name="Lipzen A."/>
            <person name="Ohm R."/>
            <person name="Nagy I."/>
            <person name="Pangilinan J."/>
            <person name="Yan J."/>
            <person name="Xiong Y."/>
            <person name="Grigoriev I.V."/>
            <person name="Hibbett D.S."/>
            <person name="Nagy L.G."/>
        </authorList>
    </citation>
    <scope>NUCLEOTIDE SEQUENCE [LARGE SCALE GENOMIC DNA]</scope>
    <source>
        <strain evidence="2 3">SZMC22713</strain>
    </source>
</reference>
<dbReference type="OrthoDB" id="2269034at2759"/>
<sequence>MTAIDGGHTPPESKGDLIMHHGGPSPIDKLPDDVLSQIFLACLDPPLSRPNIRKAPVILGRICRSWRRLALDMPLLWNYIVGVAIMRHDLLHDETSNTAELEKDILAWDEYLARSRSCPLEISMFYIILGVDAPPSYFVPKVSAIVLKILPHSQRWRNIVLDIPDGALQDFFSQFVSGVPRLRSLMVSESNPVHWGPTLRINLSSAHQLERLHIRIPTDVNWDTTIMHQMRDLNVQPTSVWSFLQCIDQCPSLTSVEFCGDVKTRSAPLTEIHTHRLSSLVKIRLDELNQYLFSGLLDSLHLPVLKQLDIRATHGFSDSSSFVRFMNRSLPPLEMLSIIAHGMRTADLLDCLQCIPRLAVLRIDIAYFSEDTIQWFLTPSPTCGWSVLCPNLTSLWLLGKTE</sequence>